<evidence type="ECO:0008006" key="3">
    <source>
        <dbReference type="Google" id="ProtNLM"/>
    </source>
</evidence>
<dbReference type="InterPro" id="IPR018114">
    <property type="entry name" value="TRYPSIN_HIS"/>
</dbReference>
<dbReference type="GO" id="GO:0004252">
    <property type="term" value="F:serine-type endopeptidase activity"/>
    <property type="evidence" value="ECO:0007669"/>
    <property type="project" value="InterPro"/>
</dbReference>
<dbReference type="Gene3D" id="3.30.300.50">
    <property type="match status" value="1"/>
</dbReference>
<protein>
    <recommendedName>
        <fullName evidence="3">Streptogrisin C</fullName>
    </recommendedName>
</protein>
<comment type="caution">
    <text evidence="1">The sequence shown here is derived from an EMBL/GenBank/DDBJ whole genome shotgun (WGS) entry which is preliminary data.</text>
</comment>
<keyword evidence="2" id="KW-1185">Reference proteome</keyword>
<sequence length="480" mass="50182">MAAAIVTTLAVTVPAAEAEAERLNPEQVSGSIAYLRQAYGVSEQEALRRLELQRTAITLAATLEQKAAGSYAGLWLDQADGGRLVVASTSPQAVSGHLAGLPDRGHIVVKQVGRSLAELRAARDRLAAEVGDGPDSVVLPRVSETTNQVVAWRRDWLVTDGTRARAAQSLTALDRVAAESGGVVVTRSMPRPNQLTTSADITGCHPLYCLTYAGFRGGLRLEVTRDDGTTGVCTSGFNVRARGGAYDGRAFVLTAGHCVVGGRHQNVDYASHQGKLLFREEPGLARNGTFPYDYALLPYINRNTQRGWIDGQPDHNLVLFRCTTGPQDNIAGTPCKGGSGGPKDGKVRITGVIPADQVHANFVVCATGAGASREDFTDAVESGSGKGYQPGTHCGLVSGQSNGGIDTNICARPGDSGGPLFDEASGSAIGILEGSVQSRSGACQAGESNNYLPVSEILSYVNSRSEAQGSVFSVITTARG</sequence>
<dbReference type="InterPro" id="IPR043504">
    <property type="entry name" value="Peptidase_S1_PA_chymotrypsin"/>
</dbReference>
<proteinExistence type="predicted"/>
<dbReference type="Proteomes" id="UP000599074">
    <property type="component" value="Unassembled WGS sequence"/>
</dbReference>
<dbReference type="InterPro" id="IPR033116">
    <property type="entry name" value="TRYPSIN_SER"/>
</dbReference>
<evidence type="ECO:0000313" key="1">
    <source>
        <dbReference type="EMBL" id="GII24584.1"/>
    </source>
</evidence>
<dbReference type="Gene3D" id="2.40.10.10">
    <property type="entry name" value="Trypsin-like serine proteases"/>
    <property type="match status" value="2"/>
</dbReference>
<reference evidence="1" key="1">
    <citation type="submission" date="2021-01" db="EMBL/GenBank/DDBJ databases">
        <title>Whole genome shotgun sequence of Planosporangium mesophilum NBRC 109066.</title>
        <authorList>
            <person name="Komaki H."/>
            <person name="Tamura T."/>
        </authorList>
    </citation>
    <scope>NUCLEOTIDE SEQUENCE</scope>
    <source>
        <strain evidence="1">NBRC 109066</strain>
    </source>
</reference>
<dbReference type="InterPro" id="IPR035070">
    <property type="entry name" value="Streptogrisin_prodomain"/>
</dbReference>
<organism evidence="1 2">
    <name type="scientific">Planosporangium mesophilum</name>
    <dbReference type="NCBI Taxonomy" id="689768"/>
    <lineage>
        <taxon>Bacteria</taxon>
        <taxon>Bacillati</taxon>
        <taxon>Actinomycetota</taxon>
        <taxon>Actinomycetes</taxon>
        <taxon>Micromonosporales</taxon>
        <taxon>Micromonosporaceae</taxon>
        <taxon>Planosporangium</taxon>
    </lineage>
</organism>
<accession>A0A8J3TH25</accession>
<name>A0A8J3TH25_9ACTN</name>
<evidence type="ECO:0000313" key="2">
    <source>
        <dbReference type="Proteomes" id="UP000599074"/>
    </source>
</evidence>
<dbReference type="Pfam" id="PF13365">
    <property type="entry name" value="Trypsin_2"/>
    <property type="match status" value="1"/>
</dbReference>
<dbReference type="PROSITE" id="PS00134">
    <property type="entry name" value="TRYPSIN_HIS"/>
    <property type="match status" value="1"/>
</dbReference>
<dbReference type="AlphaFoldDB" id="A0A8J3TH25"/>
<dbReference type="EMBL" id="BOON01000039">
    <property type="protein sequence ID" value="GII24584.1"/>
    <property type="molecule type" value="Genomic_DNA"/>
</dbReference>
<dbReference type="InterPro" id="IPR009003">
    <property type="entry name" value="Peptidase_S1_PA"/>
</dbReference>
<dbReference type="SUPFAM" id="SSF50494">
    <property type="entry name" value="Trypsin-like serine proteases"/>
    <property type="match status" value="1"/>
</dbReference>
<dbReference type="PROSITE" id="PS00135">
    <property type="entry name" value="TRYPSIN_SER"/>
    <property type="match status" value="1"/>
</dbReference>
<dbReference type="GO" id="GO:0006508">
    <property type="term" value="P:proteolysis"/>
    <property type="evidence" value="ECO:0007669"/>
    <property type="project" value="InterPro"/>
</dbReference>
<gene>
    <name evidence="1" type="ORF">Pme01_41810</name>
</gene>